<organism evidence="2 3">
    <name type="scientific">Astathelohania contejeani</name>
    <dbReference type="NCBI Taxonomy" id="164912"/>
    <lineage>
        <taxon>Eukaryota</taxon>
        <taxon>Fungi</taxon>
        <taxon>Fungi incertae sedis</taxon>
        <taxon>Microsporidia</taxon>
        <taxon>Astathelohaniidae</taxon>
        <taxon>Astathelohania</taxon>
    </lineage>
</organism>
<feature type="transmembrane region" description="Helical" evidence="1">
    <location>
        <begin position="38"/>
        <end position="59"/>
    </location>
</feature>
<accession>A0ABQ7HWK1</accession>
<dbReference type="Proteomes" id="UP001516464">
    <property type="component" value="Unassembled WGS sequence"/>
</dbReference>
<feature type="transmembrane region" description="Helical" evidence="1">
    <location>
        <begin position="68"/>
        <end position="86"/>
    </location>
</feature>
<comment type="caution">
    <text evidence="2">The sequence shown here is derived from an EMBL/GenBank/DDBJ whole genome shotgun (WGS) entry which is preliminary data.</text>
</comment>
<evidence type="ECO:0000313" key="3">
    <source>
        <dbReference type="Proteomes" id="UP001516464"/>
    </source>
</evidence>
<keyword evidence="1" id="KW-0812">Transmembrane</keyword>
<name>A0ABQ7HWK1_9MICR</name>
<reference evidence="2 3" key="1">
    <citation type="submission" date="2019-01" db="EMBL/GenBank/DDBJ databases">
        <title>Genomes sequencing and comparative genomics of infectious freshwater microsporidia, Cucumispora dikerogammari and Thelohania contejeani.</title>
        <authorList>
            <person name="Cormier A."/>
            <person name="Giraud I."/>
            <person name="Wattier R."/>
            <person name="Teixeira M."/>
            <person name="Grandjean F."/>
            <person name="Rigaud T."/>
            <person name="Cordaux R."/>
        </authorList>
    </citation>
    <scope>NUCLEOTIDE SEQUENCE [LARGE SCALE GENOMIC DNA]</scope>
    <source>
        <strain evidence="2">T1</strain>
        <tissue evidence="2">Spores</tissue>
    </source>
</reference>
<protein>
    <recommendedName>
        <fullName evidence="4">NADH dehydrogenase subunit 4L</fullName>
    </recommendedName>
</protein>
<proteinExistence type="predicted"/>
<feature type="transmembrane region" description="Helical" evidence="1">
    <location>
        <begin position="12"/>
        <end position="32"/>
    </location>
</feature>
<sequence>MLQPHSNKKIAIYAFSFIIEIVLYSIILYNSSIFQSKYTYLSIIMMLFLGNLFIIEAIITNNVYQMHAYIYIVSFNIASFLLDGVQTTNLTLGLHVIFMCLLAQRLFISIYYSYTLTADVKWKYYKKLGASADLNSK</sequence>
<keyword evidence="1" id="KW-1133">Transmembrane helix</keyword>
<gene>
    <name evidence="2" type="ORF">TCON_2239</name>
</gene>
<evidence type="ECO:0000313" key="2">
    <source>
        <dbReference type="EMBL" id="KAF7682539.1"/>
    </source>
</evidence>
<evidence type="ECO:0000256" key="1">
    <source>
        <dbReference type="SAM" id="Phobius"/>
    </source>
</evidence>
<feature type="transmembrane region" description="Helical" evidence="1">
    <location>
        <begin position="92"/>
        <end position="114"/>
    </location>
</feature>
<evidence type="ECO:0008006" key="4">
    <source>
        <dbReference type="Google" id="ProtNLM"/>
    </source>
</evidence>
<keyword evidence="3" id="KW-1185">Reference proteome</keyword>
<keyword evidence="1" id="KW-0472">Membrane</keyword>
<dbReference type="EMBL" id="SBIQ01000230">
    <property type="protein sequence ID" value="KAF7682539.1"/>
    <property type="molecule type" value="Genomic_DNA"/>
</dbReference>